<accession>A0A4V1K2F1</accession>
<name>A0A4V1K2F1_9FIRM</name>
<evidence type="ECO:0000256" key="3">
    <source>
        <dbReference type="ARBA" id="ARBA00022692"/>
    </source>
</evidence>
<protein>
    <submittedName>
        <fullName evidence="8">Uncharacterized protein</fullName>
    </submittedName>
</protein>
<keyword evidence="2" id="KW-1003">Cell membrane</keyword>
<dbReference type="GO" id="GO:0015081">
    <property type="term" value="F:sodium ion transmembrane transporter activity"/>
    <property type="evidence" value="ECO:0007669"/>
    <property type="project" value="InterPro"/>
</dbReference>
<keyword evidence="5 7" id="KW-0472">Membrane</keyword>
<dbReference type="Pfam" id="PF04277">
    <property type="entry name" value="OAD_gamma"/>
    <property type="match status" value="1"/>
</dbReference>
<comment type="subcellular location">
    <subcellularLocation>
        <location evidence="1">Cell membrane</location>
    </subcellularLocation>
</comment>
<reference evidence="9" key="1">
    <citation type="submission" date="2018-11" db="EMBL/GenBank/DDBJ databases">
        <title>Genome sequencing of a novel mesophilic and cellulolytic organism within the genus Hungateiclostridium.</title>
        <authorList>
            <person name="Rettenmaier R."/>
            <person name="Liebl W."/>
            <person name="Zverlov V."/>
        </authorList>
    </citation>
    <scope>NUCLEOTIDE SEQUENCE [LARGE SCALE GENOMIC DNA]</scope>
    <source>
        <strain evidence="9">N2K1</strain>
    </source>
</reference>
<keyword evidence="3 7" id="KW-0812">Transmembrane</keyword>
<gene>
    <name evidence="8" type="ORF">EFD62_04755</name>
</gene>
<sequence length="112" mass="12169">MIGLAFVIVLASVVALVLVICLFMFLNRKSDSSTPDNNQPSANLVATPGRTKKNNSNIPDDDALVAVLTAAVLASMGNRPDIKIRVTSFRRVPETSPIWNTVGRKEYISNKL</sequence>
<evidence type="ECO:0000256" key="7">
    <source>
        <dbReference type="SAM" id="Phobius"/>
    </source>
</evidence>
<dbReference type="RefSeq" id="WP_069193266.1">
    <property type="nucleotide sequence ID" value="NZ_RLII01000003.1"/>
</dbReference>
<keyword evidence="9" id="KW-1185">Reference proteome</keyword>
<feature type="transmembrane region" description="Helical" evidence="7">
    <location>
        <begin position="6"/>
        <end position="26"/>
    </location>
</feature>
<feature type="compositionally biased region" description="Polar residues" evidence="6">
    <location>
        <begin position="32"/>
        <end position="44"/>
    </location>
</feature>
<dbReference type="InterPro" id="IPR005899">
    <property type="entry name" value="Na_pump_deCOase"/>
</dbReference>
<evidence type="ECO:0000256" key="5">
    <source>
        <dbReference type="ARBA" id="ARBA00023136"/>
    </source>
</evidence>
<comment type="caution">
    <text evidence="8">The sequence shown here is derived from an EMBL/GenBank/DDBJ whole genome shotgun (WGS) entry which is preliminary data.</text>
</comment>
<evidence type="ECO:0000256" key="6">
    <source>
        <dbReference type="SAM" id="MobiDB-lite"/>
    </source>
</evidence>
<feature type="region of interest" description="Disordered" evidence="6">
    <location>
        <begin position="30"/>
        <end position="57"/>
    </location>
</feature>
<dbReference type="GO" id="GO:0005886">
    <property type="term" value="C:plasma membrane"/>
    <property type="evidence" value="ECO:0007669"/>
    <property type="project" value="UniProtKB-SubCell"/>
</dbReference>
<evidence type="ECO:0000313" key="9">
    <source>
        <dbReference type="Proteomes" id="UP000289166"/>
    </source>
</evidence>
<evidence type="ECO:0000256" key="4">
    <source>
        <dbReference type="ARBA" id="ARBA00022989"/>
    </source>
</evidence>
<keyword evidence="4 7" id="KW-1133">Transmembrane helix</keyword>
<evidence type="ECO:0000256" key="1">
    <source>
        <dbReference type="ARBA" id="ARBA00004236"/>
    </source>
</evidence>
<dbReference type="Proteomes" id="UP000289166">
    <property type="component" value="Unassembled WGS sequence"/>
</dbReference>
<dbReference type="EMBL" id="RLII01000003">
    <property type="protein sequence ID" value="RXE60069.1"/>
    <property type="molecule type" value="Genomic_DNA"/>
</dbReference>
<proteinExistence type="predicted"/>
<organism evidence="8 9">
    <name type="scientific">Acetivibrio mesophilus</name>
    <dbReference type="NCBI Taxonomy" id="2487273"/>
    <lineage>
        <taxon>Bacteria</taxon>
        <taxon>Bacillati</taxon>
        <taxon>Bacillota</taxon>
        <taxon>Clostridia</taxon>
        <taxon>Eubacteriales</taxon>
        <taxon>Oscillospiraceae</taxon>
        <taxon>Acetivibrio</taxon>
    </lineage>
</organism>
<evidence type="ECO:0000313" key="8">
    <source>
        <dbReference type="EMBL" id="RXE60069.1"/>
    </source>
</evidence>
<dbReference type="AlphaFoldDB" id="A0A4V1K2F1"/>
<evidence type="ECO:0000256" key="2">
    <source>
        <dbReference type="ARBA" id="ARBA00022475"/>
    </source>
</evidence>
<dbReference type="OrthoDB" id="2088283at2"/>
<dbReference type="GO" id="GO:0036376">
    <property type="term" value="P:sodium ion export across plasma membrane"/>
    <property type="evidence" value="ECO:0007669"/>
    <property type="project" value="InterPro"/>
</dbReference>